<dbReference type="STRING" id="1428628.WN71_026910"/>
<sequence length="63" mass="6341">MPAVLAILSAVLQSGFEQTVQWKYGAAGLIGLLLFTIGIKARNSAVASVGAVLLTCVVAGPAL</sequence>
<keyword evidence="1" id="KW-0472">Membrane</keyword>
<keyword evidence="1" id="KW-1133">Transmembrane helix</keyword>
<comment type="caution">
    <text evidence="2">The sequence shown here is derived from an EMBL/GenBank/DDBJ whole genome shotgun (WGS) entry which is preliminary data.</text>
</comment>
<protein>
    <submittedName>
        <fullName evidence="2">Uncharacterized protein</fullName>
    </submittedName>
</protein>
<reference evidence="2" key="1">
    <citation type="submission" date="2016-10" db="EMBL/GenBank/DDBJ databases">
        <title>Genome sequence of Streptomyces mangrovisoli MUSC 149.</title>
        <authorList>
            <person name="Lee L.-H."/>
            <person name="Ser H.-L."/>
        </authorList>
    </citation>
    <scope>NUCLEOTIDE SEQUENCE [LARGE SCALE GENOMIC DNA]</scope>
    <source>
        <strain evidence="2">MUSC 149</strain>
    </source>
</reference>
<evidence type="ECO:0000313" key="3">
    <source>
        <dbReference type="Proteomes" id="UP000034196"/>
    </source>
</evidence>
<dbReference type="AlphaFoldDB" id="A0A1J4NQV7"/>
<gene>
    <name evidence="2" type="ORF">WN71_026910</name>
</gene>
<dbReference type="EMBL" id="LAVA02000070">
    <property type="protein sequence ID" value="OIJ64825.1"/>
    <property type="molecule type" value="Genomic_DNA"/>
</dbReference>
<proteinExistence type="predicted"/>
<feature type="transmembrane region" description="Helical" evidence="1">
    <location>
        <begin position="20"/>
        <end position="38"/>
    </location>
</feature>
<evidence type="ECO:0000256" key="1">
    <source>
        <dbReference type="SAM" id="Phobius"/>
    </source>
</evidence>
<organism evidence="2 3">
    <name type="scientific">Streptomyces mangrovisoli</name>
    <dbReference type="NCBI Taxonomy" id="1428628"/>
    <lineage>
        <taxon>Bacteria</taxon>
        <taxon>Bacillati</taxon>
        <taxon>Actinomycetota</taxon>
        <taxon>Actinomycetes</taxon>
        <taxon>Kitasatosporales</taxon>
        <taxon>Streptomycetaceae</taxon>
        <taxon>Streptomyces</taxon>
    </lineage>
</organism>
<feature type="transmembrane region" description="Helical" evidence="1">
    <location>
        <begin position="45"/>
        <end position="62"/>
    </location>
</feature>
<keyword evidence="1" id="KW-0812">Transmembrane</keyword>
<accession>A0A1J4NQV7</accession>
<evidence type="ECO:0000313" key="2">
    <source>
        <dbReference type="EMBL" id="OIJ64825.1"/>
    </source>
</evidence>
<name>A0A1J4NQV7_9ACTN</name>
<dbReference type="RefSeq" id="WP_046591470.1">
    <property type="nucleotide sequence ID" value="NZ_LAVA02000070.1"/>
</dbReference>
<dbReference type="Proteomes" id="UP000034196">
    <property type="component" value="Unassembled WGS sequence"/>
</dbReference>
<keyword evidence="3" id="KW-1185">Reference proteome</keyword>